<comment type="caution">
    <text evidence="3">The sequence shown here is derived from an EMBL/GenBank/DDBJ whole genome shotgun (WGS) entry which is preliminary data.</text>
</comment>
<sequence length="139" mass="14589">MSSRAAHDHLATIFKSVPIARSMGLTLSYDEDGNAVIFMPRNPGFDHGMKDTHGGVLAAMLDSAGWFTVAAQCAKMILTSDLHVRMLQGAKQQDLTATARIVRAGAKLVVAEMQLTSADGELVATGSASFSVLGDLPTG</sequence>
<dbReference type="InterPro" id="IPR003736">
    <property type="entry name" value="PAAI_dom"/>
</dbReference>
<evidence type="ECO:0000313" key="4">
    <source>
        <dbReference type="Proteomes" id="UP000603352"/>
    </source>
</evidence>
<name>A0ABQ1IY07_9PROT</name>
<evidence type="ECO:0000259" key="2">
    <source>
        <dbReference type="Pfam" id="PF03061"/>
    </source>
</evidence>
<dbReference type="Pfam" id="PF03061">
    <property type="entry name" value="4HBT"/>
    <property type="match status" value="1"/>
</dbReference>
<dbReference type="RefSeq" id="WP_188580757.1">
    <property type="nucleotide sequence ID" value="NZ_BMDZ01000053.1"/>
</dbReference>
<dbReference type="SUPFAM" id="SSF54637">
    <property type="entry name" value="Thioesterase/thiol ester dehydrase-isomerase"/>
    <property type="match status" value="1"/>
</dbReference>
<reference evidence="4" key="1">
    <citation type="journal article" date="2019" name="Int. J. Syst. Evol. Microbiol.">
        <title>The Global Catalogue of Microorganisms (GCM) 10K type strain sequencing project: providing services to taxonomists for standard genome sequencing and annotation.</title>
        <authorList>
            <consortium name="The Broad Institute Genomics Platform"/>
            <consortium name="The Broad Institute Genome Sequencing Center for Infectious Disease"/>
            <person name="Wu L."/>
            <person name="Ma J."/>
        </authorList>
    </citation>
    <scope>NUCLEOTIDE SEQUENCE [LARGE SCALE GENOMIC DNA]</scope>
    <source>
        <strain evidence="4">CGMCC 1.10188</strain>
    </source>
</reference>
<gene>
    <name evidence="3" type="ORF">GCM10011505_37830</name>
</gene>
<dbReference type="EMBL" id="BMDZ01000053">
    <property type="protein sequence ID" value="GGB53230.1"/>
    <property type="molecule type" value="Genomic_DNA"/>
</dbReference>
<feature type="domain" description="Thioesterase" evidence="2">
    <location>
        <begin position="51"/>
        <end position="124"/>
    </location>
</feature>
<proteinExistence type="predicted"/>
<dbReference type="Proteomes" id="UP000603352">
    <property type="component" value="Unassembled WGS sequence"/>
</dbReference>
<keyword evidence="4" id="KW-1185">Reference proteome</keyword>
<dbReference type="Gene3D" id="3.10.129.10">
    <property type="entry name" value="Hotdog Thioesterase"/>
    <property type="match status" value="1"/>
</dbReference>
<evidence type="ECO:0000256" key="1">
    <source>
        <dbReference type="ARBA" id="ARBA00022801"/>
    </source>
</evidence>
<evidence type="ECO:0000313" key="3">
    <source>
        <dbReference type="EMBL" id="GGB53230.1"/>
    </source>
</evidence>
<accession>A0ABQ1IY07</accession>
<organism evidence="3 4">
    <name type="scientific">Tistrella bauzanensis</name>
    <dbReference type="NCBI Taxonomy" id="657419"/>
    <lineage>
        <taxon>Bacteria</taxon>
        <taxon>Pseudomonadati</taxon>
        <taxon>Pseudomonadota</taxon>
        <taxon>Alphaproteobacteria</taxon>
        <taxon>Geminicoccales</taxon>
        <taxon>Geminicoccaceae</taxon>
        <taxon>Tistrella</taxon>
    </lineage>
</organism>
<keyword evidence="1" id="KW-0378">Hydrolase</keyword>
<dbReference type="CDD" id="cd03443">
    <property type="entry name" value="PaaI_thioesterase"/>
    <property type="match status" value="1"/>
</dbReference>
<dbReference type="NCBIfam" id="TIGR00369">
    <property type="entry name" value="unchar_dom_1"/>
    <property type="match status" value="1"/>
</dbReference>
<dbReference type="InterPro" id="IPR006683">
    <property type="entry name" value="Thioestr_dom"/>
</dbReference>
<protein>
    <recommendedName>
        <fullName evidence="2">Thioesterase domain-containing protein</fullName>
    </recommendedName>
</protein>
<dbReference type="InterPro" id="IPR029069">
    <property type="entry name" value="HotDog_dom_sf"/>
</dbReference>